<dbReference type="AlphaFoldDB" id="U4L6B8"/>
<dbReference type="EMBL" id="HF935261">
    <property type="protein sequence ID" value="CCX05570.1"/>
    <property type="molecule type" value="Genomic_DNA"/>
</dbReference>
<accession>U4L6B8</accession>
<evidence type="ECO:0000313" key="1">
    <source>
        <dbReference type="EMBL" id="CCX05570.1"/>
    </source>
</evidence>
<evidence type="ECO:0000313" key="2">
    <source>
        <dbReference type="Proteomes" id="UP000018144"/>
    </source>
</evidence>
<organism evidence="1 2">
    <name type="scientific">Pyronema omphalodes (strain CBS 100304)</name>
    <name type="common">Pyronema confluens</name>
    <dbReference type="NCBI Taxonomy" id="1076935"/>
    <lineage>
        <taxon>Eukaryota</taxon>
        <taxon>Fungi</taxon>
        <taxon>Dikarya</taxon>
        <taxon>Ascomycota</taxon>
        <taxon>Pezizomycotina</taxon>
        <taxon>Pezizomycetes</taxon>
        <taxon>Pezizales</taxon>
        <taxon>Pyronemataceae</taxon>
        <taxon>Pyronema</taxon>
    </lineage>
</organism>
<sequence length="105" mass="12513">MGKFFRYSFTEFQRRRKLRLKLEEDKREVDRFNACMQEAKRMSAITADPRGIDKIYTKNIAPIMMERIKIMKQYSAVAKAAQYLIRSATLDKAVDDQMTRVYRYG</sequence>
<proteinExistence type="predicted"/>
<dbReference type="Proteomes" id="UP000018144">
    <property type="component" value="Unassembled WGS sequence"/>
</dbReference>
<name>U4L6B8_PYROM</name>
<keyword evidence="2" id="KW-1185">Reference proteome</keyword>
<gene>
    <name evidence="1" type="ORF">PCON_05157</name>
</gene>
<protein>
    <submittedName>
        <fullName evidence="1">Uncharacterized protein</fullName>
    </submittedName>
</protein>
<reference evidence="1 2" key="1">
    <citation type="journal article" date="2013" name="PLoS Genet.">
        <title>The genome and development-dependent transcriptomes of Pyronema confluens: a window into fungal evolution.</title>
        <authorList>
            <person name="Traeger S."/>
            <person name="Altegoer F."/>
            <person name="Freitag M."/>
            <person name="Gabaldon T."/>
            <person name="Kempken F."/>
            <person name="Kumar A."/>
            <person name="Marcet-Houben M."/>
            <person name="Poggeler S."/>
            <person name="Stajich J.E."/>
            <person name="Nowrousian M."/>
        </authorList>
    </citation>
    <scope>NUCLEOTIDE SEQUENCE [LARGE SCALE GENOMIC DNA]</scope>
    <source>
        <strain evidence="2">CBS 100304</strain>
        <tissue evidence="1">Vegetative mycelium</tissue>
    </source>
</reference>